<evidence type="ECO:0000256" key="1">
    <source>
        <dbReference type="ARBA" id="ARBA00009173"/>
    </source>
</evidence>
<dbReference type="GO" id="GO:0008137">
    <property type="term" value="F:NADH dehydrogenase (ubiquinone) activity"/>
    <property type="evidence" value="ECO:0007669"/>
    <property type="project" value="InterPro"/>
</dbReference>
<feature type="compositionally biased region" description="Basic and acidic residues" evidence="3">
    <location>
        <begin position="109"/>
        <end position="127"/>
    </location>
</feature>
<proteinExistence type="inferred from homology"/>
<feature type="compositionally biased region" description="Polar residues" evidence="3">
    <location>
        <begin position="355"/>
        <end position="364"/>
    </location>
</feature>
<comment type="caution">
    <text evidence="5">The sequence shown here is derived from an EMBL/GenBank/DDBJ whole genome shotgun (WGS) entry which is preliminary data.</text>
</comment>
<comment type="similarity">
    <text evidence="1 2">Belongs to the complex I 20 kDa subunit family.</text>
</comment>
<feature type="compositionally biased region" description="Polar residues" evidence="3">
    <location>
        <begin position="129"/>
        <end position="140"/>
    </location>
</feature>
<evidence type="ECO:0000313" key="5">
    <source>
        <dbReference type="EMBL" id="TIB81351.1"/>
    </source>
</evidence>
<evidence type="ECO:0000256" key="3">
    <source>
        <dbReference type="SAM" id="MobiDB-lite"/>
    </source>
</evidence>
<evidence type="ECO:0000259" key="4">
    <source>
        <dbReference type="Pfam" id="PF01058"/>
    </source>
</evidence>
<dbReference type="EMBL" id="SPRC01000008">
    <property type="protein sequence ID" value="TIB81351.1"/>
    <property type="molecule type" value="Genomic_DNA"/>
</dbReference>
<dbReference type="Proteomes" id="UP000310685">
    <property type="component" value="Unassembled WGS sequence"/>
</dbReference>
<dbReference type="GO" id="GO:0009060">
    <property type="term" value="P:aerobic respiration"/>
    <property type="evidence" value="ECO:0007669"/>
    <property type="project" value="TreeGrafter"/>
</dbReference>
<feature type="region of interest" description="Disordered" evidence="3">
    <location>
        <begin position="326"/>
        <end position="364"/>
    </location>
</feature>
<feature type="region of interest" description="Disordered" evidence="3">
    <location>
        <begin position="164"/>
        <end position="189"/>
    </location>
</feature>
<evidence type="ECO:0000313" key="6">
    <source>
        <dbReference type="Proteomes" id="UP000310685"/>
    </source>
</evidence>
<dbReference type="GO" id="GO:0005739">
    <property type="term" value="C:mitochondrion"/>
    <property type="evidence" value="ECO:0007669"/>
    <property type="project" value="GOC"/>
</dbReference>
<keyword evidence="2" id="KW-0479">Metal-binding</keyword>
<feature type="compositionally biased region" description="Polar residues" evidence="3">
    <location>
        <begin position="593"/>
        <end position="602"/>
    </location>
</feature>
<keyword evidence="2" id="KW-0408">Iron</keyword>
<feature type="compositionally biased region" description="Basic and acidic residues" evidence="3">
    <location>
        <begin position="539"/>
        <end position="561"/>
    </location>
</feature>
<sequence length="649" mass="72084">MTFGLACCAIEMMHMATARYDQDRLGVVFRASPRQSDLMIVAGTLTNKMAPALRKVYDQMPEPRWVISMGSCANGGGYYHYSYSVVRGCDRIVPVDVYSPGCPPTAEALFDHHNGERERREYLDKRNLQPVNRQQSQLSPPQMPESLLPANTSLRSIKYDRLSKSPKANVNNDPPPLYPDNPAPLDLKRDAQPVLPTEPQAAAPEQPKKATKPPQEICLECMMRDRDMADVDVSPAVWKRNSDKDVEKALALWSLQEQNGIDTTERAGLKPQDEVTEENLTKWTTINPPVSNYRVTNLKIYVQEQVNRNNVDNSIDKTLDKILKYPSTSSLSSQKTSPPIEERTQQRRRRLSESGAATNTNRTSKQNLAISLANAPPLPTDAANQITNYGQKKVIRSTAARPLTTVTDVHKSSQQLEVPHSPQSTIASPASVHKRPFSLFFKHSNRSAATSVASGLPSGSMVDMHIGLDKDDHNGNNQRANSVNGMEMWHNSSSKSLNEDNKSEKKKKKGIRGLWNRIRGKSTSNAHLSNRSVVGSPSFDDRQREGSLLELKQQAEKEDVRSPLPPPPSMRFLSGETDEAPVASPRTRVLLPHQQNNIPNDTPSDRPSFELENSRSTSSNLQKLANKRTTSFLSFGSSGSSVKNIPISP</sequence>
<dbReference type="SUPFAM" id="SSF56770">
    <property type="entry name" value="HydA/Nqo6-like"/>
    <property type="match status" value="1"/>
</dbReference>
<feature type="region of interest" description="Disordered" evidence="3">
    <location>
        <begin position="108"/>
        <end position="148"/>
    </location>
</feature>
<dbReference type="PANTHER" id="PTHR11995:SF14">
    <property type="entry name" value="NADH DEHYDROGENASE [UBIQUINONE] IRON-SULFUR PROTEIN 7, MITOCHONDRIAL"/>
    <property type="match status" value="1"/>
</dbReference>
<dbReference type="InterPro" id="IPR006138">
    <property type="entry name" value="NADH_UQ_OxRdtase_20Kd_su"/>
</dbReference>
<dbReference type="GO" id="GO:0048038">
    <property type="term" value="F:quinone binding"/>
    <property type="evidence" value="ECO:0007669"/>
    <property type="project" value="InterPro"/>
</dbReference>
<dbReference type="Gene3D" id="3.40.50.12280">
    <property type="match status" value="1"/>
</dbReference>
<keyword evidence="2" id="KW-0004">4Fe-4S</keyword>
<dbReference type="PANTHER" id="PTHR11995">
    <property type="entry name" value="NADH DEHYDROGENASE"/>
    <property type="match status" value="1"/>
</dbReference>
<feature type="compositionally biased region" description="Basic and acidic residues" evidence="3">
    <location>
        <begin position="603"/>
        <end position="613"/>
    </location>
</feature>
<dbReference type="NCBIfam" id="NF005012">
    <property type="entry name" value="PRK06411.1"/>
    <property type="match status" value="1"/>
</dbReference>
<dbReference type="PROSITE" id="PS01150">
    <property type="entry name" value="COMPLEX1_20K"/>
    <property type="match status" value="1"/>
</dbReference>
<keyword evidence="2" id="KW-0520">NAD</keyword>
<evidence type="ECO:0000256" key="2">
    <source>
        <dbReference type="RuleBase" id="RU004464"/>
    </source>
</evidence>
<dbReference type="Pfam" id="PF01058">
    <property type="entry name" value="Oxidored_q6"/>
    <property type="match status" value="1"/>
</dbReference>
<dbReference type="InterPro" id="IPR006137">
    <property type="entry name" value="NADH_UbQ_OxRdtase-like_20kDa"/>
</dbReference>
<dbReference type="GO" id="GO:0015990">
    <property type="term" value="P:electron transport coupled proton transport"/>
    <property type="evidence" value="ECO:0007669"/>
    <property type="project" value="TreeGrafter"/>
</dbReference>
<organism evidence="5 6">
    <name type="scientific">Wallemia mellicola</name>
    <dbReference type="NCBI Taxonomy" id="1708541"/>
    <lineage>
        <taxon>Eukaryota</taxon>
        <taxon>Fungi</taxon>
        <taxon>Dikarya</taxon>
        <taxon>Basidiomycota</taxon>
        <taxon>Wallemiomycotina</taxon>
        <taxon>Wallemiomycetes</taxon>
        <taxon>Wallemiales</taxon>
        <taxon>Wallemiaceae</taxon>
        <taxon>Wallemia</taxon>
    </lineage>
</organism>
<gene>
    <name evidence="5" type="ORF">E3Q22_01183</name>
</gene>
<feature type="domain" description="NADH:ubiquinone oxidoreductase-like 20kDa subunit" evidence="4">
    <location>
        <begin position="7"/>
        <end position="110"/>
    </location>
</feature>
<dbReference type="GO" id="GO:0032981">
    <property type="term" value="P:mitochondrial respiratory chain complex I assembly"/>
    <property type="evidence" value="ECO:0007669"/>
    <property type="project" value="TreeGrafter"/>
</dbReference>
<feature type="compositionally biased region" description="Polar residues" evidence="3">
    <location>
        <begin position="521"/>
        <end position="535"/>
    </location>
</feature>
<dbReference type="GO" id="GO:0051539">
    <property type="term" value="F:4 iron, 4 sulfur cluster binding"/>
    <property type="evidence" value="ECO:0007669"/>
    <property type="project" value="UniProtKB-KW"/>
</dbReference>
<feature type="region of interest" description="Disordered" evidence="3">
    <location>
        <begin position="630"/>
        <end position="649"/>
    </location>
</feature>
<dbReference type="GO" id="GO:0045271">
    <property type="term" value="C:respiratory chain complex I"/>
    <property type="evidence" value="ECO:0007669"/>
    <property type="project" value="TreeGrafter"/>
</dbReference>
<name>A0A4T0MDY2_9BASI</name>
<protein>
    <recommendedName>
        <fullName evidence="4">NADH:ubiquinone oxidoreductase-like 20kDa subunit domain-containing protein</fullName>
    </recommendedName>
</protein>
<feature type="compositionally biased region" description="Low complexity" evidence="3">
    <location>
        <begin position="326"/>
        <end position="338"/>
    </location>
</feature>
<feature type="compositionally biased region" description="Low complexity" evidence="3">
    <location>
        <begin position="631"/>
        <end position="641"/>
    </location>
</feature>
<keyword evidence="2" id="KW-0411">Iron-sulfur</keyword>
<dbReference type="NCBIfam" id="TIGR01957">
    <property type="entry name" value="nuoB_fam"/>
    <property type="match status" value="1"/>
</dbReference>
<reference evidence="5 6" key="1">
    <citation type="submission" date="2019-03" db="EMBL/GenBank/DDBJ databases">
        <title>Sequencing 25 genomes of Wallemia mellicola.</title>
        <authorList>
            <person name="Gostincar C."/>
        </authorList>
    </citation>
    <scope>NUCLEOTIDE SEQUENCE [LARGE SCALE GENOMIC DNA]</scope>
    <source>
        <strain evidence="5 6">EXF-6152</strain>
    </source>
</reference>
<feature type="compositionally biased region" description="Polar residues" evidence="3">
    <location>
        <begin position="614"/>
        <end position="623"/>
    </location>
</feature>
<dbReference type="GO" id="GO:0046872">
    <property type="term" value="F:metal ion binding"/>
    <property type="evidence" value="ECO:0007669"/>
    <property type="project" value="UniProtKB-KW"/>
</dbReference>
<feature type="region of interest" description="Disordered" evidence="3">
    <location>
        <begin position="467"/>
        <end position="623"/>
    </location>
</feature>
<feature type="compositionally biased region" description="Polar residues" evidence="3">
    <location>
        <begin position="475"/>
        <end position="484"/>
    </location>
</feature>
<feature type="compositionally biased region" description="Pro residues" evidence="3">
    <location>
        <begin position="173"/>
        <end position="182"/>
    </location>
</feature>
<accession>A0A4T0MDY2</accession>
<dbReference type="AlphaFoldDB" id="A0A4T0MDY2"/>